<comment type="subcellular location">
    <subcellularLocation>
        <location evidence="1">Cell membrane</location>
        <topology evidence="1">Multi-pass membrane protein</topology>
    </subcellularLocation>
</comment>
<evidence type="ECO:0008006" key="11">
    <source>
        <dbReference type="Google" id="ProtNLM"/>
    </source>
</evidence>
<name>A0ABN7KM01_9BURK</name>
<accession>A0ABN7KM01</accession>
<evidence type="ECO:0000256" key="7">
    <source>
        <dbReference type="ARBA" id="ARBA00024033"/>
    </source>
</evidence>
<dbReference type="Pfam" id="PF09594">
    <property type="entry name" value="GT87"/>
    <property type="match status" value="1"/>
</dbReference>
<evidence type="ECO:0000256" key="5">
    <source>
        <dbReference type="ARBA" id="ARBA00022989"/>
    </source>
</evidence>
<proteinExistence type="inferred from homology"/>
<keyword evidence="3" id="KW-0808">Transferase</keyword>
<reference evidence="9 10" key="1">
    <citation type="submission" date="2021-02" db="EMBL/GenBank/DDBJ databases">
        <authorList>
            <person name="Vanwijnsberghe S."/>
        </authorList>
    </citation>
    <scope>NUCLEOTIDE SEQUENCE [LARGE SCALE GENOMIC DNA]</scope>
    <source>
        <strain evidence="9 10">LMG 31837</strain>
    </source>
</reference>
<dbReference type="EMBL" id="CAJNBK010000001">
    <property type="protein sequence ID" value="CAE6700455.1"/>
    <property type="molecule type" value="Genomic_DNA"/>
</dbReference>
<feature type="transmembrane region" description="Helical" evidence="8">
    <location>
        <begin position="149"/>
        <end position="182"/>
    </location>
</feature>
<evidence type="ECO:0000256" key="1">
    <source>
        <dbReference type="ARBA" id="ARBA00004651"/>
    </source>
</evidence>
<feature type="transmembrane region" description="Helical" evidence="8">
    <location>
        <begin position="376"/>
        <end position="394"/>
    </location>
</feature>
<dbReference type="InterPro" id="IPR018584">
    <property type="entry name" value="GT87"/>
</dbReference>
<keyword evidence="6 8" id="KW-0472">Membrane</keyword>
<keyword evidence="2" id="KW-1003">Cell membrane</keyword>
<evidence type="ECO:0000313" key="10">
    <source>
        <dbReference type="Proteomes" id="UP000672526"/>
    </source>
</evidence>
<evidence type="ECO:0000313" key="9">
    <source>
        <dbReference type="EMBL" id="CAE6700455.1"/>
    </source>
</evidence>
<feature type="transmembrane region" description="Helical" evidence="8">
    <location>
        <begin position="112"/>
        <end position="137"/>
    </location>
</feature>
<feature type="transmembrane region" description="Helical" evidence="8">
    <location>
        <begin position="283"/>
        <end position="303"/>
    </location>
</feature>
<evidence type="ECO:0000256" key="6">
    <source>
        <dbReference type="ARBA" id="ARBA00023136"/>
    </source>
</evidence>
<evidence type="ECO:0000256" key="2">
    <source>
        <dbReference type="ARBA" id="ARBA00022475"/>
    </source>
</evidence>
<evidence type="ECO:0000256" key="8">
    <source>
        <dbReference type="SAM" id="Phobius"/>
    </source>
</evidence>
<keyword evidence="10" id="KW-1185">Reference proteome</keyword>
<keyword evidence="5 8" id="KW-1133">Transmembrane helix</keyword>
<sequence>MKEKTTGFEGAPNWLTRQRIALYSACILLMELVYLAIRIDGAYVRKIPDFFALGWDFAVFWAASLVTLHGPASNAYDVALTEPIVSALEHAAHRPFPAPWVYPPTFLLAVKWLALLPFAWSYMLFTVLGMVFSGFTWNRILAAPSLSSWLPVLAFPALWITLLSGQNSLFTFGLAAASLVLLDKKPALAGVCIGLLAIKPQLGIVFPLVLLAGRRWRAFSAALITVGVFCAAAGFALGFETFSKFIAAVPQFSKLTVDVNWAGGMPTWFGIARHFGASPIAAYLTHAVMAAPSLALAAFLFAIPSRATLRAAVVAPATLLCQPYLRGYDFVWLALPIAFLILDARRHGWLKGERAVLVTVWLAPLVFFFPPNLQPALWLPPIMAILAGIIFRRARMVTHLIPPVMSETTDDSAEVRTPAAHDVPAD</sequence>
<keyword evidence="4 8" id="KW-0812">Transmembrane</keyword>
<feature type="transmembrane region" description="Helical" evidence="8">
    <location>
        <begin position="218"/>
        <end position="239"/>
    </location>
</feature>
<evidence type="ECO:0000256" key="4">
    <source>
        <dbReference type="ARBA" id="ARBA00022692"/>
    </source>
</evidence>
<dbReference type="RefSeq" id="WP_211609642.1">
    <property type="nucleotide sequence ID" value="NZ_CAJNBK010000001.1"/>
</dbReference>
<feature type="transmembrane region" description="Helical" evidence="8">
    <location>
        <begin position="49"/>
        <end position="68"/>
    </location>
</feature>
<feature type="transmembrane region" description="Helical" evidence="8">
    <location>
        <begin position="323"/>
        <end position="342"/>
    </location>
</feature>
<protein>
    <recommendedName>
        <fullName evidence="11">DUF2029 domain-containing protein</fullName>
    </recommendedName>
</protein>
<evidence type="ECO:0000256" key="3">
    <source>
        <dbReference type="ARBA" id="ARBA00022679"/>
    </source>
</evidence>
<organism evidence="9 10">
    <name type="scientific">Paraburkholderia haematera</name>
    <dbReference type="NCBI Taxonomy" id="2793077"/>
    <lineage>
        <taxon>Bacteria</taxon>
        <taxon>Pseudomonadati</taxon>
        <taxon>Pseudomonadota</taxon>
        <taxon>Betaproteobacteria</taxon>
        <taxon>Burkholderiales</taxon>
        <taxon>Burkholderiaceae</taxon>
        <taxon>Paraburkholderia</taxon>
    </lineage>
</organism>
<gene>
    <name evidence="9" type="ORF">R69888_00714</name>
</gene>
<feature type="transmembrane region" description="Helical" evidence="8">
    <location>
        <begin position="20"/>
        <end position="37"/>
    </location>
</feature>
<comment type="similarity">
    <text evidence="7">Belongs to the glycosyltransferase 87 family.</text>
</comment>
<feature type="transmembrane region" description="Helical" evidence="8">
    <location>
        <begin position="188"/>
        <end position="211"/>
    </location>
</feature>
<dbReference type="Proteomes" id="UP000672526">
    <property type="component" value="Unassembled WGS sequence"/>
</dbReference>
<comment type="caution">
    <text evidence="9">The sequence shown here is derived from an EMBL/GenBank/DDBJ whole genome shotgun (WGS) entry which is preliminary data.</text>
</comment>